<proteinExistence type="predicted"/>
<dbReference type="AlphaFoldDB" id="A0A0S4KEW0"/>
<dbReference type="InterPro" id="IPR001680">
    <property type="entry name" value="WD40_rpt"/>
</dbReference>
<dbReference type="PANTHER" id="PTHR13720:SF53">
    <property type="entry name" value="ANAPHASE-PROMOTING COMPLEX SUBUNIT 4 WD40 DOMAIN-CONTAINING PROTEIN"/>
    <property type="match status" value="1"/>
</dbReference>
<feature type="repeat" description="WD" evidence="3">
    <location>
        <begin position="438"/>
        <end position="477"/>
    </location>
</feature>
<dbReference type="Proteomes" id="UP000051952">
    <property type="component" value="Unassembled WGS sequence"/>
</dbReference>
<feature type="repeat" description="WD" evidence="3">
    <location>
        <begin position="335"/>
        <end position="377"/>
    </location>
</feature>
<dbReference type="InterPro" id="IPR050630">
    <property type="entry name" value="WD_repeat_EMAP"/>
</dbReference>
<dbReference type="InterPro" id="IPR036322">
    <property type="entry name" value="WD40_repeat_dom_sf"/>
</dbReference>
<protein>
    <submittedName>
        <fullName evidence="4">WD40 repeat-containing protein, putative</fullName>
    </submittedName>
</protein>
<evidence type="ECO:0000256" key="3">
    <source>
        <dbReference type="PROSITE-ProRule" id="PRU00221"/>
    </source>
</evidence>
<organism evidence="4 5">
    <name type="scientific">Bodo saltans</name>
    <name type="common">Flagellated protozoan</name>
    <dbReference type="NCBI Taxonomy" id="75058"/>
    <lineage>
        <taxon>Eukaryota</taxon>
        <taxon>Discoba</taxon>
        <taxon>Euglenozoa</taxon>
        <taxon>Kinetoplastea</taxon>
        <taxon>Metakinetoplastina</taxon>
        <taxon>Eubodonida</taxon>
        <taxon>Bodonidae</taxon>
        <taxon>Bodo</taxon>
    </lineage>
</organism>
<dbReference type="Gene3D" id="2.130.10.10">
    <property type="entry name" value="YVTN repeat-like/Quinoprotein amine dehydrogenase"/>
    <property type="match status" value="3"/>
</dbReference>
<evidence type="ECO:0000256" key="2">
    <source>
        <dbReference type="ARBA" id="ARBA00022737"/>
    </source>
</evidence>
<keyword evidence="1 3" id="KW-0853">WD repeat</keyword>
<feature type="non-terminal residue" evidence="4">
    <location>
        <position position="645"/>
    </location>
</feature>
<dbReference type="EMBL" id="CYKH01000768">
    <property type="protein sequence ID" value="CUI14203.1"/>
    <property type="molecule type" value="Genomic_DNA"/>
</dbReference>
<evidence type="ECO:0000313" key="5">
    <source>
        <dbReference type="Proteomes" id="UP000051952"/>
    </source>
</evidence>
<dbReference type="InterPro" id="IPR015943">
    <property type="entry name" value="WD40/YVTN_repeat-like_dom_sf"/>
</dbReference>
<reference evidence="5" key="1">
    <citation type="submission" date="2015-09" db="EMBL/GenBank/DDBJ databases">
        <authorList>
            <consortium name="Pathogen Informatics"/>
        </authorList>
    </citation>
    <scope>NUCLEOTIDE SEQUENCE [LARGE SCALE GENOMIC DNA]</scope>
    <source>
        <strain evidence="5">Lake Konstanz</strain>
    </source>
</reference>
<keyword evidence="2" id="KW-0677">Repeat</keyword>
<dbReference type="OrthoDB" id="10264376at2759"/>
<dbReference type="PANTHER" id="PTHR13720">
    <property type="entry name" value="WD-40 REPEAT PROTEIN"/>
    <property type="match status" value="1"/>
</dbReference>
<feature type="repeat" description="WD" evidence="3">
    <location>
        <begin position="101"/>
        <end position="142"/>
    </location>
</feature>
<dbReference type="VEuPathDB" id="TriTrypDB:BSAL_78325"/>
<sequence>MSVALELEHALGFTPNIQGLVFHPAQDKAVVLYSCGRLIVESNLDDSHAQRILRGHDAIITCLDVSPTGSMIASGQNVSVDGVCYFNVWDYDSGSIRIRVPTPHKGRLDAIRFSPDEMLVATTGAEGMLCIFDTTSGKCIASFQDSIQGDQARSIKWGSVADSGTRYQRYSLFVPFNTGVRLFTLSFSIQKLSFELHCTACQVPGGGGRLGGYVRHFLCCTTLGQNILCGATSGDLMIFNSESGLYRAAISLSANGVTAVSSIEDRCCVFAGGGDGKVKKVSGADANWKLFGEVALEGSVTSMASSSDGSQLVISTTAGFIYRMLTDDMTFTIAVESPLKGINDVAVSPHNAAQFVTCSGDGFVRLWDLNEYTILSKVTLSNGPGKAIHQQQSSDNAVLPTACAFDTIPNSVIVGFTDGKVRSLDMSPQKSTVQWSTTGGHRGKVHTVRVCGQYFATAGDDSVIRIWSRSTRDVICQLQDHKLPTTAVHIDNTTSSILHSISLDMTHCAYDLSQLGKVAGAPRRVSAHNVSSTGGFLCCTQRLNNEHEMIVGTSDGRLLFFDLDVPQRPVLEVGEPSKFRVVSCDCSPNGQLLSVGLSDGTLRVYRLGARHVSSGKENTCELLIDAACHSGSVARTTWTGDSKQL</sequence>
<name>A0A0S4KEW0_BODSA</name>
<keyword evidence="5" id="KW-1185">Reference proteome</keyword>
<gene>
    <name evidence="4" type="ORF">BSAL_78325</name>
</gene>
<dbReference type="OMA" id="DWNLVGQ"/>
<accession>A0A0S4KEW0</accession>
<dbReference type="PROSITE" id="PS50082">
    <property type="entry name" value="WD_REPEATS_2"/>
    <property type="match status" value="3"/>
</dbReference>
<dbReference type="SUPFAM" id="SSF50978">
    <property type="entry name" value="WD40 repeat-like"/>
    <property type="match status" value="2"/>
</dbReference>
<evidence type="ECO:0000313" key="4">
    <source>
        <dbReference type="EMBL" id="CUI14203.1"/>
    </source>
</evidence>
<evidence type="ECO:0000256" key="1">
    <source>
        <dbReference type="ARBA" id="ARBA00022574"/>
    </source>
</evidence>
<dbReference type="Pfam" id="PF00400">
    <property type="entry name" value="WD40"/>
    <property type="match status" value="5"/>
</dbReference>
<dbReference type="SMART" id="SM00320">
    <property type="entry name" value="WD40"/>
    <property type="match status" value="8"/>
</dbReference>